<proteinExistence type="predicted"/>
<keyword evidence="2" id="KW-0347">Helicase</keyword>
<dbReference type="SUPFAM" id="SSF52540">
    <property type="entry name" value="P-loop containing nucleoside triphosphate hydrolases"/>
    <property type="match status" value="1"/>
</dbReference>
<dbReference type="PANTHER" id="PTHR47957:SF3">
    <property type="entry name" value="ATP-DEPENDENT HELICASE HRQ1"/>
    <property type="match status" value="1"/>
</dbReference>
<dbReference type="InterPro" id="IPR027417">
    <property type="entry name" value="P-loop_NTPase"/>
</dbReference>
<dbReference type="InterPro" id="IPR001650">
    <property type="entry name" value="Helicase_C-like"/>
</dbReference>
<dbReference type="PROSITE" id="PS51194">
    <property type="entry name" value="HELICASE_CTER"/>
    <property type="match status" value="1"/>
</dbReference>
<accession>A0A438LWM2</accession>
<dbReference type="SMART" id="SM00490">
    <property type="entry name" value="HELICc"/>
    <property type="match status" value="1"/>
</dbReference>
<organism evidence="2 3">
    <name type="scientific">Nonomuraea polychroma</name>
    <dbReference type="NCBI Taxonomy" id="46176"/>
    <lineage>
        <taxon>Bacteria</taxon>
        <taxon>Bacillati</taxon>
        <taxon>Actinomycetota</taxon>
        <taxon>Actinomycetes</taxon>
        <taxon>Streptosporangiales</taxon>
        <taxon>Streptosporangiaceae</taxon>
        <taxon>Nonomuraea</taxon>
    </lineage>
</organism>
<keyword evidence="2" id="KW-0067">ATP-binding</keyword>
<reference evidence="2 3" key="1">
    <citation type="submission" date="2019-01" db="EMBL/GenBank/DDBJ databases">
        <title>Sequencing the genomes of 1000 actinobacteria strains.</title>
        <authorList>
            <person name="Klenk H.-P."/>
        </authorList>
    </citation>
    <scope>NUCLEOTIDE SEQUENCE [LARGE SCALE GENOMIC DNA]</scope>
    <source>
        <strain evidence="2 3">DSM 43925</strain>
    </source>
</reference>
<comment type="caution">
    <text evidence="2">The sequence shown here is derived from an EMBL/GenBank/DDBJ whole genome shotgun (WGS) entry which is preliminary data.</text>
</comment>
<gene>
    <name evidence="2" type="ORF">EDD27_0183</name>
</gene>
<dbReference type="Proteomes" id="UP000284824">
    <property type="component" value="Unassembled WGS sequence"/>
</dbReference>
<dbReference type="Gene3D" id="3.40.50.300">
    <property type="entry name" value="P-loop containing nucleotide triphosphate hydrolases"/>
    <property type="match status" value="1"/>
</dbReference>
<dbReference type="PANTHER" id="PTHR47957">
    <property type="entry name" value="ATP-DEPENDENT HELICASE HRQ1"/>
    <property type="match status" value="1"/>
</dbReference>
<dbReference type="OrthoDB" id="713315at2"/>
<feature type="domain" description="Helicase C-terminal" evidence="1">
    <location>
        <begin position="752"/>
        <end position="921"/>
    </location>
</feature>
<evidence type="ECO:0000313" key="2">
    <source>
        <dbReference type="EMBL" id="RVX37899.1"/>
    </source>
</evidence>
<sequence length="1048" mass="116931">MSQRDPIDVRDDLLTYLRSQYLGPASGPEEVIHTRPEHTYLVGTLYPQGLAAERHFGDSLGADAHDEELDEPIEMANNWHPASAAISFLHDAPQLNCRITAGTYEKAHRKEAHSHRDHWVRRDWRDEVILHANGTPDENKVDLFEGRARLICVWRKEGTAWLVTVALENLAEHDEAESPPPTEMCLFQAAFSCHVQGGHILPYPSSADLSDDPEDQELRLLYRHRRVYGIGHGCSVDWVKDSDGEICTVRTEMLPSTVVLGVAPPADGGDVLRLAHLADESVHVDVLCRELTEFVNEYETWISDRAQEARTLEQFHRSAAQRLLERMRRAVKRMHEGINLLRRDPKCMLAFRLANAAMYEQICQTRHMKDHPGTLGVPLTERGTPSEPRWRHFQLAFQLLSLASTADRMHPDRGVVDLIWFPTGGGKTEAYLGLAAFEMIRRRLVDGLRGGGTAILTRYTLRLLTSQQFQRAATLICALERLREKHPDLQDSPPFTIGLWVGGDTTPNTYKDALDRTKDLFLAQKPENPFQLQNCPWCGTLIVPERRQPSAPDGGPSPAYGVRSTKNTFELFCPHPDCAFHDFLPVSVVDDHIFAEPPTLVLATVDKLARLPWVQEAGRLFGRGSVPYDAPSLVIQDELHLLSGPLGTTVALYEAAVHSLLGWDGGNPKIVASTATIRAADEQVRGLYGTAVELFPPSGLDADDSYFARTDQTSPGRLYLGLMPQAFTQASATILSSVAILQAPSVLGLSGDDRDAYWTLVVYHNSLRELGRTVTQVRDDVDAMLQARRTDAATFRGLRGDGVVELTSNVPADQLPEIIRRLERKVDQGDAVDVLATTNMLSVGIDIGRLGVMLMNGQPKTTSEYIQATSRVGRSAVPGLVITLLRANKPRDRSHYESFRAYHESLYRHVEPTSVTPWSLASRERSLRAAFVLLVRHGVGLRRKDQAGEFLIEDPLVQLALDRMIQAARRADPDEAEASERELRRIAGEWHERAQAITARGEKLYYRSRDHASLLKDFGAGGEGWPTAHSMRSVDRQVRIIAVGEGPR</sequence>
<keyword evidence="3" id="KW-1185">Reference proteome</keyword>
<dbReference type="Pfam" id="PF00271">
    <property type="entry name" value="Helicase_C"/>
    <property type="match status" value="1"/>
</dbReference>
<evidence type="ECO:0000313" key="3">
    <source>
        <dbReference type="Proteomes" id="UP000284824"/>
    </source>
</evidence>
<dbReference type="RefSeq" id="WP_127930612.1">
    <property type="nucleotide sequence ID" value="NZ_SAUN01000001.1"/>
</dbReference>
<dbReference type="EMBL" id="SAUN01000001">
    <property type="protein sequence ID" value="RVX37899.1"/>
    <property type="molecule type" value="Genomic_DNA"/>
</dbReference>
<dbReference type="GO" id="GO:0043138">
    <property type="term" value="F:3'-5' DNA helicase activity"/>
    <property type="evidence" value="ECO:0007669"/>
    <property type="project" value="TreeGrafter"/>
</dbReference>
<keyword evidence="2" id="KW-0378">Hydrolase</keyword>
<dbReference type="GO" id="GO:0006289">
    <property type="term" value="P:nucleotide-excision repair"/>
    <property type="evidence" value="ECO:0007669"/>
    <property type="project" value="TreeGrafter"/>
</dbReference>
<protein>
    <submittedName>
        <fullName evidence="2">Helicase-like protein</fullName>
    </submittedName>
</protein>
<evidence type="ECO:0000259" key="1">
    <source>
        <dbReference type="PROSITE" id="PS51194"/>
    </source>
</evidence>
<dbReference type="GO" id="GO:0036297">
    <property type="term" value="P:interstrand cross-link repair"/>
    <property type="evidence" value="ECO:0007669"/>
    <property type="project" value="TreeGrafter"/>
</dbReference>
<dbReference type="AlphaFoldDB" id="A0A438LWM2"/>
<name>A0A438LWM2_9ACTN</name>
<keyword evidence="2" id="KW-0547">Nucleotide-binding</keyword>